<protein>
    <submittedName>
        <fullName evidence="6">Uncharacterized protein</fullName>
    </submittedName>
</protein>
<dbReference type="Pfam" id="PF24588">
    <property type="entry name" value="DUF7613"/>
    <property type="match status" value="1"/>
</dbReference>
<feature type="domain" description="DUF7613" evidence="4">
    <location>
        <begin position="812"/>
        <end position="962"/>
    </location>
</feature>
<dbReference type="InterPro" id="IPR056033">
    <property type="entry name" value="DUF7614"/>
</dbReference>
<evidence type="ECO:0000259" key="3">
    <source>
        <dbReference type="Pfam" id="PF24587"/>
    </source>
</evidence>
<dbReference type="OrthoDB" id="4356615at2759"/>
<dbReference type="Proteomes" id="UP000770015">
    <property type="component" value="Unassembled WGS sequence"/>
</dbReference>
<proteinExistence type="predicted"/>
<feature type="compositionally biased region" description="Basic and acidic residues" evidence="1">
    <location>
        <begin position="214"/>
        <end position="243"/>
    </location>
</feature>
<organism evidence="6 7">
    <name type="scientific">Plectosphaerella plurivora</name>
    <dbReference type="NCBI Taxonomy" id="936078"/>
    <lineage>
        <taxon>Eukaryota</taxon>
        <taxon>Fungi</taxon>
        <taxon>Dikarya</taxon>
        <taxon>Ascomycota</taxon>
        <taxon>Pezizomycotina</taxon>
        <taxon>Sordariomycetes</taxon>
        <taxon>Hypocreomycetidae</taxon>
        <taxon>Glomerellales</taxon>
        <taxon>Plectosphaerellaceae</taxon>
        <taxon>Plectosphaerella</taxon>
    </lineage>
</organism>
<feature type="compositionally biased region" description="Polar residues" evidence="1">
    <location>
        <begin position="287"/>
        <end position="350"/>
    </location>
</feature>
<feature type="compositionally biased region" description="Polar residues" evidence="1">
    <location>
        <begin position="82"/>
        <end position="98"/>
    </location>
</feature>
<sequence length="1115" mass="123906">MENDAPSDEGRVSRRGRLMGKLFGGKEKDAKPTQSSTDAVNDFLHASASVHPTIAPPSPGLPVLTKLDTRTAPRYPGALDVGSQQSIPLRPRTSSPGTRTPRKNRKGYTVRFADTPPEIIGEGGDETPLPTIEISKRKRMRPPPSPRPSIQPTPDHDRLPEPPRRAPDDFTPGPIKRTQTGFSSISSPAVHSPGPPPPRPAKEEIIPGTPARSRFLDTDNSRAKDENRKSFLEMHKAEMRQAEGRAFAEAARKEGHSNSGTPREDTRASAQDPFEQSPELHHIRPMSPQTQMNTQANRPQQPTEESPTSVYSSNTTTSGGFVHQQNNGNFSRQPSNASQQNPYALPTPSSAMPAGPFASRQQSVRMQDAMSPSGDDALQAFVSRTRHLNELFRLHAETVKPVSVCDPHELIRAALWWFLKGRMGLEAAVRARPSSPQDQMHNEMDRQQAYTNLAKARWVSEEAVAEIMGNRQLPDVDEARQSIVYNLRKLCVSMKRNGFLPPEEPFLPQTLDKSIWVEYPRLSQDIIALLTGNSAAAMSGETRQASSTEAMDALPLSDTAEVFSFGRVPVELFLMEQGNDNHTIQFKCLLSMVRNQKASSPVFVVATQNSHVHLRISGNKKEGPTWDQVRWNNDTCALEVALPRGFKVAIQCAQSDYRMLWGMYDFGSKTQATLYPRGDENCVFRATLRTFQFFDSEPQSRAFPKEPVPACDVALFERILKEKTATGPRTWHRGFRLAVVSGPRTRSLSGLNPSWTPQQSIPFGFLRGDGGDPALLLKCDSGRQKGTMVLSFNDETERLQFHTLLTGTAVLPDETIYCDVPLAGFSMSRSLDDSVGMPGINKLPWQMVRVLNDDNGDDSIPPTVLSDKLKIVIDSKIGTIADRVNVETGELRVRLEVEDAKALSIMRRPQHDMTISVSDAQAGKETPKDITESLQMLQTMHSIRTFKFPSLKDLHDFQAALTGFVVKFDGLASSFAIARRRMVVPIHKKWEASWTRVQVIQQDKVIQLLAFFPDFAHGQCMNFVLKGTDVYETSSRSSKFGIKFVDAKFPMPRMQQEGEPNADDGGFVCLDFPDLPGEHDDITLTFEKETERDRLAQCLPAPVKGGSRLASKINF</sequence>
<feature type="compositionally biased region" description="Pro residues" evidence="1">
    <location>
        <begin position="142"/>
        <end position="151"/>
    </location>
</feature>
<feature type="compositionally biased region" description="Basic and acidic residues" evidence="1">
    <location>
        <begin position="250"/>
        <end position="267"/>
    </location>
</feature>
<accession>A0A9P8VAY1</accession>
<dbReference type="InterPro" id="IPR056032">
    <property type="entry name" value="DUF7613"/>
</dbReference>
<dbReference type="EMBL" id="JAGSXJ010000015">
    <property type="protein sequence ID" value="KAH6685350.1"/>
    <property type="molecule type" value="Genomic_DNA"/>
</dbReference>
<keyword evidence="7" id="KW-1185">Reference proteome</keyword>
<dbReference type="Pfam" id="PF24587">
    <property type="entry name" value="DUF7612"/>
    <property type="match status" value="1"/>
</dbReference>
<dbReference type="Pfam" id="PF24586">
    <property type="entry name" value="DUF7611"/>
    <property type="match status" value="1"/>
</dbReference>
<evidence type="ECO:0000313" key="7">
    <source>
        <dbReference type="Proteomes" id="UP000770015"/>
    </source>
</evidence>
<comment type="caution">
    <text evidence="6">The sequence shown here is derived from an EMBL/GenBank/DDBJ whole genome shotgun (WGS) entry which is preliminary data.</text>
</comment>
<feature type="domain" description="DUF7612" evidence="3">
    <location>
        <begin position="676"/>
        <end position="808"/>
    </location>
</feature>
<evidence type="ECO:0000259" key="2">
    <source>
        <dbReference type="Pfam" id="PF24586"/>
    </source>
</evidence>
<dbReference type="InterPro" id="IPR056031">
    <property type="entry name" value="DUF7612"/>
</dbReference>
<gene>
    <name evidence="6" type="ORF">F5X68DRAFT_154487</name>
</gene>
<dbReference type="InterPro" id="IPR056030">
    <property type="entry name" value="DUF7611"/>
</dbReference>
<evidence type="ECO:0000259" key="5">
    <source>
        <dbReference type="Pfam" id="PF24589"/>
    </source>
</evidence>
<feature type="domain" description="DUF7611" evidence="2">
    <location>
        <begin position="519"/>
        <end position="674"/>
    </location>
</feature>
<evidence type="ECO:0000313" key="6">
    <source>
        <dbReference type="EMBL" id="KAH6685350.1"/>
    </source>
</evidence>
<dbReference type="AlphaFoldDB" id="A0A9P8VAY1"/>
<evidence type="ECO:0000259" key="4">
    <source>
        <dbReference type="Pfam" id="PF24588"/>
    </source>
</evidence>
<feature type="compositionally biased region" description="Basic and acidic residues" evidence="1">
    <location>
        <begin position="154"/>
        <end position="168"/>
    </location>
</feature>
<reference evidence="6" key="1">
    <citation type="journal article" date="2021" name="Nat. Commun.">
        <title>Genetic determinants of endophytism in the Arabidopsis root mycobiome.</title>
        <authorList>
            <person name="Mesny F."/>
            <person name="Miyauchi S."/>
            <person name="Thiergart T."/>
            <person name="Pickel B."/>
            <person name="Atanasova L."/>
            <person name="Karlsson M."/>
            <person name="Huettel B."/>
            <person name="Barry K.W."/>
            <person name="Haridas S."/>
            <person name="Chen C."/>
            <person name="Bauer D."/>
            <person name="Andreopoulos W."/>
            <person name="Pangilinan J."/>
            <person name="LaButti K."/>
            <person name="Riley R."/>
            <person name="Lipzen A."/>
            <person name="Clum A."/>
            <person name="Drula E."/>
            <person name="Henrissat B."/>
            <person name="Kohler A."/>
            <person name="Grigoriev I.V."/>
            <person name="Martin F.M."/>
            <person name="Hacquard S."/>
        </authorList>
    </citation>
    <scope>NUCLEOTIDE SEQUENCE</scope>
    <source>
        <strain evidence="6">MPI-SDFR-AT-0117</strain>
    </source>
</reference>
<feature type="region of interest" description="Disordered" evidence="1">
    <location>
        <begin position="1"/>
        <end position="362"/>
    </location>
</feature>
<evidence type="ECO:0000256" key="1">
    <source>
        <dbReference type="SAM" id="MobiDB-lite"/>
    </source>
</evidence>
<dbReference type="Pfam" id="PF24589">
    <property type="entry name" value="DUF7614"/>
    <property type="match status" value="1"/>
</dbReference>
<name>A0A9P8VAY1_9PEZI</name>
<feature type="domain" description="DUF7614" evidence="5">
    <location>
        <begin position="968"/>
        <end position="1100"/>
    </location>
</feature>